<gene>
    <name evidence="1" type="ORF">ACG00X_17475</name>
</gene>
<dbReference type="Proteomes" id="UP001606305">
    <property type="component" value="Unassembled WGS sequence"/>
</dbReference>
<organism evidence="1 2">
    <name type="scientific">Pelomonas nitida</name>
    <dbReference type="NCBI Taxonomy" id="3299027"/>
    <lineage>
        <taxon>Bacteria</taxon>
        <taxon>Pseudomonadati</taxon>
        <taxon>Pseudomonadota</taxon>
        <taxon>Betaproteobacteria</taxon>
        <taxon>Burkholderiales</taxon>
        <taxon>Sphaerotilaceae</taxon>
        <taxon>Roseateles</taxon>
    </lineage>
</organism>
<name>A0ABW7G9J3_9BURK</name>
<comment type="caution">
    <text evidence="1">The sequence shown here is derived from an EMBL/GenBank/DDBJ whole genome shotgun (WGS) entry which is preliminary data.</text>
</comment>
<dbReference type="EMBL" id="JBIGIA010000014">
    <property type="protein sequence ID" value="MFG6458635.1"/>
    <property type="molecule type" value="Genomic_DNA"/>
</dbReference>
<sequence length="158" mass="16774">MCTTLVAPTTAHAADGCIVLLCLAAPSWRAIPECVTPIRHLFRDLARGRGFPTCAMSGAGNSSSHAWASAPAFCPPQYTRTWDGPNGPVHSCDYAGAIAITVNGAPFSQTWWSMAGDAVTEFSSAAKAQLGSWDTRFEDDFAAWLSTRPPVDPSIATR</sequence>
<evidence type="ECO:0000313" key="1">
    <source>
        <dbReference type="EMBL" id="MFG6458635.1"/>
    </source>
</evidence>
<keyword evidence="2" id="KW-1185">Reference proteome</keyword>
<protein>
    <submittedName>
        <fullName evidence="1">Uncharacterized protein</fullName>
    </submittedName>
</protein>
<evidence type="ECO:0000313" key="2">
    <source>
        <dbReference type="Proteomes" id="UP001606305"/>
    </source>
</evidence>
<accession>A0ABW7G9J3</accession>
<reference evidence="1 2" key="1">
    <citation type="submission" date="2024-09" db="EMBL/GenBank/DDBJ databases">
        <title>Novel species of the genus Pelomonas and Roseateles isolated from streams.</title>
        <authorList>
            <person name="Lu H."/>
        </authorList>
    </citation>
    <scope>NUCLEOTIDE SEQUENCE [LARGE SCALE GENOMIC DNA]</scope>
    <source>
        <strain evidence="1 2">BYS96W</strain>
    </source>
</reference>
<proteinExistence type="predicted"/>